<protein>
    <submittedName>
        <fullName evidence="2">Actin</fullName>
    </submittedName>
</protein>
<evidence type="ECO:0000313" key="2">
    <source>
        <dbReference type="WBParaSite" id="jg11102.1"/>
    </source>
</evidence>
<dbReference type="AlphaFoldDB" id="A0A915CP99"/>
<dbReference type="InterPro" id="IPR004000">
    <property type="entry name" value="Actin"/>
</dbReference>
<evidence type="ECO:0000313" key="1">
    <source>
        <dbReference type="Proteomes" id="UP000887574"/>
    </source>
</evidence>
<organism evidence="1 2">
    <name type="scientific">Ditylenchus dipsaci</name>
    <dbReference type="NCBI Taxonomy" id="166011"/>
    <lineage>
        <taxon>Eukaryota</taxon>
        <taxon>Metazoa</taxon>
        <taxon>Ecdysozoa</taxon>
        <taxon>Nematoda</taxon>
        <taxon>Chromadorea</taxon>
        <taxon>Rhabditida</taxon>
        <taxon>Tylenchina</taxon>
        <taxon>Tylenchomorpha</taxon>
        <taxon>Sphaerularioidea</taxon>
        <taxon>Anguinidae</taxon>
        <taxon>Anguininae</taxon>
        <taxon>Ditylenchus</taxon>
    </lineage>
</organism>
<dbReference type="WBParaSite" id="jg11102.1">
    <property type="protein sequence ID" value="jg11102.1"/>
    <property type="gene ID" value="jg11102"/>
</dbReference>
<dbReference type="Proteomes" id="UP000887574">
    <property type="component" value="Unplaced"/>
</dbReference>
<dbReference type="PANTHER" id="PTHR11937">
    <property type="entry name" value="ACTIN"/>
    <property type="match status" value="1"/>
</dbReference>
<name>A0A915CP99_9BILA</name>
<reference evidence="2" key="1">
    <citation type="submission" date="2022-11" db="UniProtKB">
        <authorList>
            <consortium name="WormBaseParasite"/>
        </authorList>
    </citation>
    <scope>IDENTIFICATION</scope>
</reference>
<dbReference type="Pfam" id="PF00022">
    <property type="entry name" value="Actin"/>
    <property type="match status" value="1"/>
</dbReference>
<dbReference type="InterPro" id="IPR043129">
    <property type="entry name" value="ATPase_NBD"/>
</dbReference>
<accession>A0A915CP99</accession>
<sequence>MSFPSMKGLPSSMEFKGSMWLDVIVYKEEPNDSASKVQYTSAFRPDLIGEEYDGLAQCVANSILKCDFDLRKTLYQNIVLSGGSTLFAGFGDRLLYEMRRLAPKDVKVRILAPQERLYSTWIGGSILASLDTFRKIWVSKQIGRLFTKPIPKDPESSCPYIEGVLLFVFFIYRMDFANSLLAKLESSGHTGSSEWAKDKDEEDRVESLIRGSGCWENHIQVVDCMSEHGDWRKCQEQLSQFKMCMRPNQNNNSATVASTNEDNKNK</sequence>
<proteinExistence type="predicted"/>
<dbReference type="Gene3D" id="3.30.420.40">
    <property type="match status" value="2"/>
</dbReference>
<dbReference type="SUPFAM" id="SSF53067">
    <property type="entry name" value="Actin-like ATPase domain"/>
    <property type="match status" value="1"/>
</dbReference>
<keyword evidence="1" id="KW-1185">Reference proteome</keyword>